<evidence type="ECO:0008006" key="3">
    <source>
        <dbReference type="Google" id="ProtNLM"/>
    </source>
</evidence>
<dbReference type="EMBL" id="LWDP01000030">
    <property type="protein sequence ID" value="ORD94160.1"/>
    <property type="molecule type" value="Genomic_DNA"/>
</dbReference>
<sequence>MNIHEIIGEIEQKAATGPVTIDFTECTYIDLSGNIELIDYLGETDTKITVVGDSLNLYSRLKQD</sequence>
<proteinExistence type="predicted"/>
<dbReference type="Proteomes" id="UP000192639">
    <property type="component" value="Unassembled WGS sequence"/>
</dbReference>
<reference evidence="1 2" key="1">
    <citation type="journal article" date="2017" name="Environ. Microbiol.">
        <title>Decay of the glycolytic pathway and adaptation to intranuclear parasitism within Enterocytozoonidae microsporidia.</title>
        <authorList>
            <person name="Wiredu Boakye D."/>
            <person name="Jaroenlak P."/>
            <person name="Prachumwat A."/>
            <person name="Williams T.A."/>
            <person name="Bateman K.S."/>
            <person name="Itsathitphaisarn O."/>
            <person name="Sritunyalucksana K."/>
            <person name="Paszkiewicz K.H."/>
            <person name="Moore K.A."/>
            <person name="Stentiford G.D."/>
            <person name="Williams B.A."/>
        </authorList>
    </citation>
    <scope>NUCLEOTIDE SEQUENCE [LARGE SCALE GENOMIC DNA]</scope>
    <source>
        <strain evidence="1 2">GB1</strain>
    </source>
</reference>
<keyword evidence="2" id="KW-1185">Reference proteome</keyword>
<comment type="caution">
    <text evidence="1">The sequence shown here is derived from an EMBL/GenBank/DDBJ whole genome shotgun (WGS) entry which is preliminary data.</text>
</comment>
<organism evidence="1 2">
    <name type="scientific">Enterospora canceri</name>
    <dbReference type="NCBI Taxonomy" id="1081671"/>
    <lineage>
        <taxon>Eukaryota</taxon>
        <taxon>Fungi</taxon>
        <taxon>Fungi incertae sedis</taxon>
        <taxon>Microsporidia</taxon>
        <taxon>Enterocytozoonidae</taxon>
        <taxon>Enterospora</taxon>
    </lineage>
</organism>
<dbReference type="VEuPathDB" id="MicrosporidiaDB:ECANGB1_1081"/>
<protein>
    <recommendedName>
        <fullName evidence="3">STAS domain-containing protein</fullName>
    </recommendedName>
</protein>
<evidence type="ECO:0000313" key="1">
    <source>
        <dbReference type="EMBL" id="ORD94160.1"/>
    </source>
</evidence>
<dbReference type="AlphaFoldDB" id="A0A1Y1S6V4"/>
<dbReference type="OrthoDB" id="2199894at2759"/>
<name>A0A1Y1S6V4_9MICR</name>
<gene>
    <name evidence="1" type="ORF">ECANGB1_1081</name>
</gene>
<evidence type="ECO:0000313" key="2">
    <source>
        <dbReference type="Proteomes" id="UP000192639"/>
    </source>
</evidence>
<accession>A0A1Y1S6V4</accession>